<dbReference type="Pfam" id="PF02687">
    <property type="entry name" value="FtsX"/>
    <property type="match status" value="1"/>
</dbReference>
<accession>A0A151A3S1</accession>
<dbReference type="AlphaFoldDB" id="A0A151A3S1"/>
<evidence type="ECO:0000256" key="6">
    <source>
        <dbReference type="ARBA" id="ARBA00022475"/>
    </source>
</evidence>
<keyword evidence="9 11" id="KW-0472">Membrane</keyword>
<evidence type="ECO:0000259" key="12">
    <source>
        <dbReference type="Pfam" id="PF02687"/>
    </source>
</evidence>
<feature type="transmembrane region" description="Helical" evidence="11">
    <location>
        <begin position="273"/>
        <end position="299"/>
    </location>
</feature>
<dbReference type="RefSeq" id="WP_061854200.1">
    <property type="nucleotide sequence ID" value="NZ_LUGM01000002.1"/>
</dbReference>
<dbReference type="PANTHER" id="PTHR43738:SF1">
    <property type="entry name" value="HEMIN TRANSPORT SYSTEM PERMEASE PROTEIN HRTB-RELATED"/>
    <property type="match status" value="1"/>
</dbReference>
<evidence type="ECO:0000256" key="9">
    <source>
        <dbReference type="ARBA" id="ARBA00023136"/>
    </source>
</evidence>
<evidence type="ECO:0000256" key="2">
    <source>
        <dbReference type="ARBA" id="ARBA00008697"/>
    </source>
</evidence>
<feature type="domain" description="ABC3 transporter permease C-terminal" evidence="12">
    <location>
        <begin position="233"/>
        <end position="344"/>
    </location>
</feature>
<dbReference type="PANTHER" id="PTHR43738">
    <property type="entry name" value="ABC TRANSPORTER, MEMBRANE PROTEIN"/>
    <property type="match status" value="1"/>
</dbReference>
<comment type="subunit">
    <text evidence="3">The complex is composed of two ATP-binding proteins (HrtA), two transmembrane proteins (HrtB) and a solute-binding protein.</text>
</comment>
<evidence type="ECO:0000256" key="7">
    <source>
        <dbReference type="ARBA" id="ARBA00022692"/>
    </source>
</evidence>
<evidence type="ECO:0000256" key="8">
    <source>
        <dbReference type="ARBA" id="ARBA00022989"/>
    </source>
</evidence>
<keyword evidence="6" id="KW-1003">Cell membrane</keyword>
<evidence type="ECO:0000313" key="13">
    <source>
        <dbReference type="EMBL" id="KYH13973.1"/>
    </source>
</evidence>
<feature type="transmembrane region" description="Helical" evidence="11">
    <location>
        <begin position="15"/>
        <end position="36"/>
    </location>
</feature>
<organism evidence="13 14">
    <name type="scientific">Staphylococcus kloosii</name>
    <dbReference type="NCBI Taxonomy" id="29384"/>
    <lineage>
        <taxon>Bacteria</taxon>
        <taxon>Bacillati</taxon>
        <taxon>Bacillota</taxon>
        <taxon>Bacilli</taxon>
        <taxon>Bacillales</taxon>
        <taxon>Staphylococcaceae</taxon>
        <taxon>Staphylococcus</taxon>
    </lineage>
</organism>
<gene>
    <name evidence="13" type="ORF">A0131_04040</name>
</gene>
<dbReference type="InterPro" id="IPR051125">
    <property type="entry name" value="ABC-4/HrtB_transporter"/>
</dbReference>
<comment type="caution">
    <text evidence="13">The sequence shown here is derived from an EMBL/GenBank/DDBJ whole genome shotgun (WGS) entry which is preliminary data.</text>
</comment>
<reference evidence="13 14" key="1">
    <citation type="submission" date="2016-02" db="EMBL/GenBank/DDBJ databases">
        <title>Draft genome sequence of hydrocarbon degrading Staphylococcus saprophyticus Strain CNV2, isolated from crude-oil contaminated soil from Noonmati Oil Refinery, Guwahati, Assam, India.</title>
        <authorList>
            <person name="Mukherjee A."/>
            <person name="Chettri B."/>
            <person name="Langpoklakpam J."/>
            <person name="Singh A.K."/>
            <person name="Chattopadhyay D.J."/>
        </authorList>
    </citation>
    <scope>NUCLEOTIDE SEQUENCE [LARGE SCALE GENOMIC DNA]</scope>
    <source>
        <strain evidence="13 14">CNV2</strain>
    </source>
</reference>
<protein>
    <recommendedName>
        <fullName evidence="4">Putative hemin transport system permease protein HrtB</fullName>
    </recommendedName>
</protein>
<evidence type="ECO:0000256" key="5">
    <source>
        <dbReference type="ARBA" id="ARBA00022448"/>
    </source>
</evidence>
<evidence type="ECO:0000256" key="10">
    <source>
        <dbReference type="ARBA" id="ARBA00024973"/>
    </source>
</evidence>
<name>A0A151A3S1_9STAP</name>
<evidence type="ECO:0000256" key="3">
    <source>
        <dbReference type="ARBA" id="ARBA00011131"/>
    </source>
</evidence>
<dbReference type="Proteomes" id="UP000075418">
    <property type="component" value="Unassembled WGS sequence"/>
</dbReference>
<evidence type="ECO:0000256" key="4">
    <source>
        <dbReference type="ARBA" id="ARBA00016962"/>
    </source>
</evidence>
<evidence type="ECO:0000256" key="1">
    <source>
        <dbReference type="ARBA" id="ARBA00004651"/>
    </source>
</evidence>
<feature type="transmembrane region" description="Helical" evidence="11">
    <location>
        <begin position="229"/>
        <end position="252"/>
    </location>
</feature>
<comment type="similarity">
    <text evidence="2">Belongs to the ABC-4 integral membrane protein family. HrtB subfamily.</text>
</comment>
<keyword evidence="7 11" id="KW-0812">Transmembrane</keyword>
<evidence type="ECO:0000256" key="11">
    <source>
        <dbReference type="SAM" id="Phobius"/>
    </source>
</evidence>
<comment type="function">
    <text evidence="10">Part of the ABC transporter complex hrt involved in hemin import. Responsible for the translocation of the substrate across the membrane.</text>
</comment>
<sequence>MFLAWNEIKRNKLKFSLIIGVLIMISYLLFLLSGLANGLINMNREGIDKWHADAIILKKDANQTVEQSNFKLDKAPKDYKQQASLKQSGVIVSNSKHEENALLFGVTKDSFLMPKLIAGHNFKKDNQVVADETLKEKGFHLGDKLSLSQSDEKLKIVGFSSSAKYNASPVLFTNNATIAKVNPMLSKDKTNAVVVKDKHWKQHSLDNKLEAVDINKFVENLPGYKAQNLTLNFMISFLFIISATVIGIFLYVMTLQKINLFGVLKAQGFTNGYLAKVVLSQTFILSLIGTVIGLALTLLTSLFLPSAVPVVFNYATLLTFGVVLIIISMLGSLFSVLTIRKIDPLQAIG</sequence>
<evidence type="ECO:0000313" key="14">
    <source>
        <dbReference type="Proteomes" id="UP000075418"/>
    </source>
</evidence>
<keyword evidence="5" id="KW-0813">Transport</keyword>
<feature type="transmembrane region" description="Helical" evidence="11">
    <location>
        <begin position="311"/>
        <end position="337"/>
    </location>
</feature>
<dbReference type="GO" id="GO:0005886">
    <property type="term" value="C:plasma membrane"/>
    <property type="evidence" value="ECO:0007669"/>
    <property type="project" value="UniProtKB-SubCell"/>
</dbReference>
<dbReference type="InterPro" id="IPR003838">
    <property type="entry name" value="ABC3_permease_C"/>
</dbReference>
<comment type="subcellular location">
    <subcellularLocation>
        <location evidence="1">Cell membrane</location>
        <topology evidence="1">Multi-pass membrane protein</topology>
    </subcellularLocation>
</comment>
<dbReference type="EMBL" id="LUGM01000002">
    <property type="protein sequence ID" value="KYH13973.1"/>
    <property type="molecule type" value="Genomic_DNA"/>
</dbReference>
<keyword evidence="8 11" id="KW-1133">Transmembrane helix</keyword>
<proteinExistence type="inferred from homology"/>